<dbReference type="NCBIfam" id="TIGR01730">
    <property type="entry name" value="RND_mfp"/>
    <property type="match status" value="1"/>
</dbReference>
<dbReference type="Pfam" id="PF25917">
    <property type="entry name" value="BSH_RND"/>
    <property type="match status" value="1"/>
</dbReference>
<dbReference type="Gene3D" id="2.40.30.170">
    <property type="match status" value="1"/>
</dbReference>
<dbReference type="InterPro" id="IPR058626">
    <property type="entry name" value="MdtA-like_b-barrel"/>
</dbReference>
<dbReference type="InterPro" id="IPR058637">
    <property type="entry name" value="YknX-like_C"/>
</dbReference>
<organism evidence="5 6">
    <name type="scientific">Tenacibaculum gallaicum</name>
    <dbReference type="NCBI Taxonomy" id="561505"/>
    <lineage>
        <taxon>Bacteria</taxon>
        <taxon>Pseudomonadati</taxon>
        <taxon>Bacteroidota</taxon>
        <taxon>Flavobacteriia</taxon>
        <taxon>Flavobacteriales</taxon>
        <taxon>Flavobacteriaceae</taxon>
        <taxon>Tenacibaculum</taxon>
    </lineage>
</organism>
<feature type="domain" description="Multidrug resistance protein MdtA-like barrel-sandwich hybrid" evidence="2">
    <location>
        <begin position="65"/>
        <end position="186"/>
    </location>
</feature>
<evidence type="ECO:0000256" key="1">
    <source>
        <dbReference type="ARBA" id="ARBA00009477"/>
    </source>
</evidence>
<dbReference type="Pfam" id="PF25944">
    <property type="entry name" value="Beta-barrel_RND"/>
    <property type="match status" value="1"/>
</dbReference>
<evidence type="ECO:0000259" key="2">
    <source>
        <dbReference type="Pfam" id="PF25917"/>
    </source>
</evidence>
<dbReference type="SUPFAM" id="SSF111369">
    <property type="entry name" value="HlyD-like secretion proteins"/>
    <property type="match status" value="1"/>
</dbReference>
<evidence type="ECO:0000313" key="6">
    <source>
        <dbReference type="Proteomes" id="UP000256884"/>
    </source>
</evidence>
<dbReference type="OrthoDB" id="9801814at2"/>
<dbReference type="Proteomes" id="UP000256884">
    <property type="component" value="Unassembled WGS sequence"/>
</dbReference>
<gene>
    <name evidence="5" type="ORF">C7448_10888</name>
</gene>
<dbReference type="PANTHER" id="PTHR30158">
    <property type="entry name" value="ACRA/E-RELATED COMPONENT OF DRUG EFFLUX TRANSPORTER"/>
    <property type="match status" value="1"/>
</dbReference>
<reference evidence="5 6" key="1">
    <citation type="submission" date="2018-08" db="EMBL/GenBank/DDBJ databases">
        <title>Genomic Encyclopedia of Type Strains, Phase IV (KMG-IV): sequencing the most valuable type-strain genomes for metagenomic binning, comparative biology and taxonomic classification.</title>
        <authorList>
            <person name="Goeker M."/>
        </authorList>
    </citation>
    <scope>NUCLEOTIDE SEQUENCE [LARGE SCALE GENOMIC DNA]</scope>
    <source>
        <strain evidence="5 6">DSM 18841</strain>
    </source>
</reference>
<feature type="domain" description="YknX-like C-terminal permuted SH3-like" evidence="4">
    <location>
        <begin position="289"/>
        <end position="356"/>
    </location>
</feature>
<dbReference type="Gene3D" id="2.40.50.100">
    <property type="match status" value="1"/>
</dbReference>
<protein>
    <submittedName>
        <fullName evidence="5">Membrane fusion protein (Multidrug efflux system)</fullName>
    </submittedName>
</protein>
<dbReference type="PANTHER" id="PTHR30158:SF23">
    <property type="entry name" value="MULTIDRUG RESISTANCE PROTEIN MEXA"/>
    <property type="match status" value="1"/>
</dbReference>
<dbReference type="Gene3D" id="2.40.420.20">
    <property type="match status" value="1"/>
</dbReference>
<feature type="domain" description="Multidrug resistance protein MdtA-like beta-barrel" evidence="3">
    <location>
        <begin position="200"/>
        <end position="275"/>
    </location>
</feature>
<dbReference type="GO" id="GO:0030313">
    <property type="term" value="C:cell envelope"/>
    <property type="evidence" value="ECO:0007669"/>
    <property type="project" value="UniProtKB-SubCell"/>
</dbReference>
<dbReference type="Pfam" id="PF25989">
    <property type="entry name" value="YknX_C"/>
    <property type="match status" value="1"/>
</dbReference>
<dbReference type="GO" id="GO:0046677">
    <property type="term" value="P:response to antibiotic"/>
    <property type="evidence" value="ECO:0007669"/>
    <property type="project" value="TreeGrafter"/>
</dbReference>
<dbReference type="EMBL" id="QUNS01000008">
    <property type="protein sequence ID" value="REH46417.1"/>
    <property type="molecule type" value="Genomic_DNA"/>
</dbReference>
<evidence type="ECO:0000259" key="3">
    <source>
        <dbReference type="Pfam" id="PF25944"/>
    </source>
</evidence>
<evidence type="ECO:0000313" key="5">
    <source>
        <dbReference type="EMBL" id="REH46417.1"/>
    </source>
</evidence>
<sequence>MKYQHIYGIAILSIVALFFTSCEKKQQQNQQQMPALPFPVVKVTKKTITNYQSYPVTIEGEVNSEIRPKVSGYVKNVLVKEGQKVKQGQLLFKLETQSLSQDAEAAKAVVNTAKVEVNKLKPLVEKNIISPVQLETAKANLAQAKSTYNSVIANINYANIKSPVNGFVGSINYRKGALVSAQSAMPLTKIASIKNVYAYFSMNEKEFLNFIASAEGATMDEKIKKLPQVKLLLANGKEYEQTGTIETIAGDINQQTGTISFRAKFDNKASLLRNGSSGTILIPKVHNDALVIPSESTFERQGKVYVYTVNNDSLAEKTIEVEAQIGKLYVVASGLSKEQTILGKGLNKVRSGAKIKPVPTPLDSIVNSFDTVFK</sequence>
<comment type="similarity">
    <text evidence="1">Belongs to the membrane fusion protein (MFP) (TC 8.A.1) family.</text>
</comment>
<dbReference type="PROSITE" id="PS51257">
    <property type="entry name" value="PROKAR_LIPOPROTEIN"/>
    <property type="match status" value="1"/>
</dbReference>
<dbReference type="Gene3D" id="1.10.287.470">
    <property type="entry name" value="Helix hairpin bin"/>
    <property type="match status" value="1"/>
</dbReference>
<dbReference type="AlphaFoldDB" id="A0A3E0HJ18"/>
<dbReference type="GO" id="GO:0005886">
    <property type="term" value="C:plasma membrane"/>
    <property type="evidence" value="ECO:0007669"/>
    <property type="project" value="TreeGrafter"/>
</dbReference>
<keyword evidence="6" id="KW-1185">Reference proteome</keyword>
<proteinExistence type="inferred from homology"/>
<dbReference type="InterPro" id="IPR006143">
    <property type="entry name" value="RND_pump_MFP"/>
</dbReference>
<dbReference type="InterPro" id="IPR058625">
    <property type="entry name" value="MdtA-like_BSH"/>
</dbReference>
<dbReference type="RefSeq" id="WP_115901886.1">
    <property type="nucleotide sequence ID" value="NZ_QUNS01000008.1"/>
</dbReference>
<accession>A0A3E0HJ18</accession>
<evidence type="ECO:0000259" key="4">
    <source>
        <dbReference type="Pfam" id="PF25989"/>
    </source>
</evidence>
<name>A0A3E0HJ18_9FLAO</name>
<comment type="caution">
    <text evidence="5">The sequence shown here is derived from an EMBL/GenBank/DDBJ whole genome shotgun (WGS) entry which is preliminary data.</text>
</comment>
<dbReference type="GO" id="GO:0022857">
    <property type="term" value="F:transmembrane transporter activity"/>
    <property type="evidence" value="ECO:0007669"/>
    <property type="project" value="InterPro"/>
</dbReference>